<dbReference type="Proteomes" id="UP000319209">
    <property type="component" value="Chromosome"/>
</dbReference>
<evidence type="ECO:0000313" key="14">
    <source>
        <dbReference type="EMBL" id="QDO93192.1"/>
    </source>
</evidence>
<dbReference type="Pfam" id="PF00749">
    <property type="entry name" value="tRNA-synt_1c"/>
    <property type="match status" value="1"/>
</dbReference>
<feature type="domain" description="Glutamyl/glutaminyl-tRNA synthetase class Ib anti-codon binding" evidence="12">
    <location>
        <begin position="341"/>
        <end position="441"/>
    </location>
</feature>
<keyword evidence="5 9" id="KW-0067">ATP-binding</keyword>
<dbReference type="PANTHER" id="PTHR43097">
    <property type="entry name" value="GLUTAMINE-TRNA LIGASE"/>
    <property type="match status" value="1"/>
</dbReference>
<feature type="domain" description="tRNA synthetases class I (E and Q) anti-codon binding" evidence="13">
    <location>
        <begin position="460"/>
        <end position="534"/>
    </location>
</feature>
<dbReference type="InterPro" id="IPR050132">
    <property type="entry name" value="Gln/Glu-tRNA_Ligase"/>
</dbReference>
<keyword evidence="15" id="KW-1185">Reference proteome</keyword>
<dbReference type="FunFam" id="3.40.50.620:FF:000037">
    <property type="entry name" value="Glutamine--tRNA ligase cytoplasmic"/>
    <property type="match status" value="1"/>
</dbReference>
<evidence type="ECO:0000256" key="9">
    <source>
        <dbReference type="RuleBase" id="RU363037"/>
    </source>
</evidence>
<keyword evidence="6 9" id="KW-0648">Protein biosynthesis</keyword>
<dbReference type="SUPFAM" id="SSF50715">
    <property type="entry name" value="Ribosomal protein L25-like"/>
    <property type="match status" value="1"/>
</dbReference>
<evidence type="ECO:0000256" key="3">
    <source>
        <dbReference type="ARBA" id="ARBA00022598"/>
    </source>
</evidence>
<evidence type="ECO:0000256" key="8">
    <source>
        <dbReference type="NCBIfam" id="TIGR00440"/>
    </source>
</evidence>
<dbReference type="GO" id="GO:0005829">
    <property type="term" value="C:cytosol"/>
    <property type="evidence" value="ECO:0007669"/>
    <property type="project" value="TreeGrafter"/>
</dbReference>
<accession>A0A516GNT3</accession>
<comment type="similarity">
    <text evidence="1 9">Belongs to the class-I aminoacyl-tRNA synthetase family.</text>
</comment>
<dbReference type="InterPro" id="IPR049437">
    <property type="entry name" value="tRNA-synt_1c_C2"/>
</dbReference>
<dbReference type="GO" id="GO:0004819">
    <property type="term" value="F:glutamine-tRNA ligase activity"/>
    <property type="evidence" value="ECO:0007669"/>
    <property type="project" value="UniProtKB-UniRule"/>
</dbReference>
<dbReference type="SUPFAM" id="SSF52374">
    <property type="entry name" value="Nucleotidylyl transferase"/>
    <property type="match status" value="1"/>
</dbReference>
<dbReference type="InterPro" id="IPR001412">
    <property type="entry name" value="aa-tRNA-synth_I_CS"/>
</dbReference>
<feature type="domain" description="Glutamyl/glutaminyl-tRNA synthetase class Ib catalytic" evidence="11">
    <location>
        <begin position="27"/>
        <end position="338"/>
    </location>
</feature>
<organism evidence="14 15">
    <name type="scientific">Formosa sediminum</name>
    <dbReference type="NCBI Taxonomy" id="2594004"/>
    <lineage>
        <taxon>Bacteria</taxon>
        <taxon>Pseudomonadati</taxon>
        <taxon>Bacteroidota</taxon>
        <taxon>Flavobacteriia</taxon>
        <taxon>Flavobacteriales</taxon>
        <taxon>Flavobacteriaceae</taxon>
        <taxon>Formosa</taxon>
    </lineage>
</organism>
<evidence type="ECO:0000256" key="7">
    <source>
        <dbReference type="ARBA" id="ARBA00023146"/>
    </source>
</evidence>
<dbReference type="InterPro" id="IPR020059">
    <property type="entry name" value="Glu/Gln-tRNA-synth_Ib_codon-bd"/>
</dbReference>
<dbReference type="InterPro" id="IPR011035">
    <property type="entry name" value="Ribosomal_bL25/Gln-tRNA_synth"/>
</dbReference>
<dbReference type="PANTHER" id="PTHR43097:SF5">
    <property type="entry name" value="GLUTAMATE--TRNA LIGASE"/>
    <property type="match status" value="1"/>
</dbReference>
<dbReference type="InterPro" id="IPR020058">
    <property type="entry name" value="Glu/Gln-tRNA-synth_Ib_cat-dom"/>
</dbReference>
<dbReference type="EMBL" id="CP041637">
    <property type="protein sequence ID" value="QDO93192.1"/>
    <property type="molecule type" value="Genomic_DNA"/>
</dbReference>
<dbReference type="OrthoDB" id="9801560at2"/>
<dbReference type="InterPro" id="IPR014729">
    <property type="entry name" value="Rossmann-like_a/b/a_fold"/>
</dbReference>
<evidence type="ECO:0000256" key="2">
    <source>
        <dbReference type="ARBA" id="ARBA00022490"/>
    </source>
</evidence>
<evidence type="ECO:0000256" key="6">
    <source>
        <dbReference type="ARBA" id="ARBA00022917"/>
    </source>
</evidence>
<dbReference type="GO" id="GO:0005524">
    <property type="term" value="F:ATP binding"/>
    <property type="evidence" value="ECO:0007669"/>
    <property type="project" value="UniProtKB-KW"/>
</dbReference>
<dbReference type="RefSeq" id="WP_143380097.1">
    <property type="nucleotide sequence ID" value="NZ_CP041637.1"/>
</dbReference>
<evidence type="ECO:0000259" key="11">
    <source>
        <dbReference type="Pfam" id="PF00749"/>
    </source>
</evidence>
<keyword evidence="2" id="KW-0963">Cytoplasm</keyword>
<keyword evidence="7 9" id="KW-0030">Aminoacyl-tRNA synthetase</keyword>
<dbReference type="Gene3D" id="2.40.240.10">
    <property type="entry name" value="Ribosomal Protein L25, Chain P"/>
    <property type="match status" value="2"/>
</dbReference>
<keyword evidence="3 9" id="KW-0436">Ligase</keyword>
<evidence type="ECO:0000256" key="10">
    <source>
        <dbReference type="SAM" id="MobiDB-lite"/>
    </source>
</evidence>
<reference evidence="14 15" key="1">
    <citation type="submission" date="2019-07" db="EMBL/GenBank/DDBJ databases">
        <title>Genome sequencing for Formosa sp. PS13.</title>
        <authorList>
            <person name="Park S.-J."/>
        </authorList>
    </citation>
    <scope>NUCLEOTIDE SEQUENCE [LARGE SCALE GENOMIC DNA]</scope>
    <source>
        <strain evidence="14 15">PS13</strain>
    </source>
</reference>
<dbReference type="Pfam" id="PF20974">
    <property type="entry name" value="tRNA-synt_1c_C2"/>
    <property type="match status" value="1"/>
</dbReference>
<feature type="region of interest" description="Disordered" evidence="10">
    <location>
        <begin position="555"/>
        <end position="576"/>
    </location>
</feature>
<dbReference type="PROSITE" id="PS00178">
    <property type="entry name" value="AA_TRNA_LIGASE_I"/>
    <property type="match status" value="1"/>
</dbReference>
<dbReference type="Gene3D" id="3.40.50.620">
    <property type="entry name" value="HUPs"/>
    <property type="match status" value="1"/>
</dbReference>
<evidence type="ECO:0000259" key="12">
    <source>
        <dbReference type="Pfam" id="PF03950"/>
    </source>
</evidence>
<dbReference type="FunFam" id="2.40.240.10:FF:000001">
    <property type="entry name" value="Glutamine--tRNA ligase"/>
    <property type="match status" value="1"/>
</dbReference>
<dbReference type="GO" id="GO:0006425">
    <property type="term" value="P:glutaminyl-tRNA aminoacylation"/>
    <property type="evidence" value="ECO:0007669"/>
    <property type="project" value="UniProtKB-UniRule"/>
</dbReference>
<dbReference type="NCBIfam" id="NF011291">
    <property type="entry name" value="PRK14703.1"/>
    <property type="match status" value="1"/>
</dbReference>
<name>A0A516GNT3_9FLAO</name>
<protein>
    <recommendedName>
        <fullName evidence="8">Glutamine--tRNA ligase</fullName>
        <ecNumber evidence="8">6.1.1.18</ecNumber>
    </recommendedName>
</protein>
<dbReference type="KEGG" id="fop:FNB79_04105"/>
<dbReference type="EC" id="6.1.1.18" evidence="8"/>
<proteinExistence type="inferred from homology"/>
<dbReference type="InterPro" id="IPR020056">
    <property type="entry name" value="Rbsml_bL25/Gln-tRNA_synth_N"/>
</dbReference>
<dbReference type="Pfam" id="PF03950">
    <property type="entry name" value="tRNA-synt_1c_C"/>
    <property type="match status" value="1"/>
</dbReference>
<dbReference type="InterPro" id="IPR004514">
    <property type="entry name" value="Gln-tRNA-synth"/>
</dbReference>
<evidence type="ECO:0000256" key="4">
    <source>
        <dbReference type="ARBA" id="ARBA00022741"/>
    </source>
</evidence>
<dbReference type="NCBIfam" id="TIGR00440">
    <property type="entry name" value="glnS"/>
    <property type="match status" value="1"/>
</dbReference>
<sequence length="672" mass="77379">MSEETKSLNFIEHIIENDLKTEITQDKLRFRFPPEPNGYLHIGHTKAIGISFGLGERYNAPVNLRFDDTNPAKEEQEYVDAIKEDVSWLGYKWDKEVYSSDYFQQLFDWAVQLIKDGKAYVDSQSSEAMAEQKGTPTQPGVDGPYRNRSVEENLDLFYRMKAGEFDEGEHILRAKIDMQHVNMLMRDPIIYRILKKSHHRTGDTWCIYPMYDWTHGESDYIEQISHSLCSLEFKPHRELYDWFLDQLVVEDKLRPKQREFARLNLSYTIMSKRKLLQLVEDGIVNGWDDPRMPTISGLRRRGYTPAAIRKFVETVGVAKRENVIDVSLLEFCIREDLNKTAPRVMAVLDPVKLVITNYPEDKEEWLEAENNQEDESAGFRQVPFSRELYIERDDFKENANSKYFRLTLGKEVRLKNAYIIKGEGVVKDENGNITEIHVSYDPETLSGSGTEASLRKVKGTLHWVSIKHAVKAVVREYDRLFMDEAPDSHADKSFMDFINPESLKLITAYVEPSLKDAKVGERFQFQRLGYFNVDNDSTSDQLIFNKTVGLRDSWAKEKPKAQANQNQPKSNQPQRKAIDVIQQFGKKYTNLPEAKREKIKADILALAENVSYDELEPLFATAAKKVGTRIAAMLTLKVLLKNGLERNDAINEFIEKGLADGNALLVAEAEAL</sequence>
<keyword evidence="4 9" id="KW-0547">Nucleotide-binding</keyword>
<dbReference type="AlphaFoldDB" id="A0A516GNT3"/>
<evidence type="ECO:0000256" key="1">
    <source>
        <dbReference type="ARBA" id="ARBA00005594"/>
    </source>
</evidence>
<feature type="compositionally biased region" description="Polar residues" evidence="10">
    <location>
        <begin position="562"/>
        <end position="574"/>
    </location>
</feature>
<evidence type="ECO:0000313" key="15">
    <source>
        <dbReference type="Proteomes" id="UP000319209"/>
    </source>
</evidence>
<evidence type="ECO:0000259" key="13">
    <source>
        <dbReference type="Pfam" id="PF20974"/>
    </source>
</evidence>
<evidence type="ECO:0000256" key="5">
    <source>
        <dbReference type="ARBA" id="ARBA00022840"/>
    </source>
</evidence>
<feature type="region of interest" description="Disordered" evidence="10">
    <location>
        <begin position="125"/>
        <end position="145"/>
    </location>
</feature>
<gene>
    <name evidence="14" type="ORF">FNB79_04105</name>
</gene>